<feature type="domain" description="Alpha/beta hydrolase fold-3" evidence="1">
    <location>
        <begin position="155"/>
        <end position="266"/>
    </location>
</feature>
<sequence>MMGAAASVFREQASWIPPQEDPAGDDSVVEYDVPPFIRQYKSGRVERYGRADAVPAAGTDDASSRDVVVNPGTGLWARLYLPGAAVTSRRRIPVVVFHHGGGFVAGSTAQRSTHAYLKRLAADAGVLVVSPEYRLAPEHPLPAALDGSWWEALAAGATIAHNMAARAGFGDALDLSVFKGLVLVHPFFAGEQAIGGEPADRVKAGTFWRYRCPGTTAGLDDALCNPFADGGASACAARVAACCESVLVCVAEKDALRDRGVRTATRRGRCTRASWTSLRQ</sequence>
<dbReference type="Pfam" id="PF07859">
    <property type="entry name" value="Abhydrolase_3"/>
    <property type="match status" value="2"/>
</dbReference>
<dbReference type="GO" id="GO:0016787">
    <property type="term" value="F:hydrolase activity"/>
    <property type="evidence" value="ECO:0007669"/>
    <property type="project" value="InterPro"/>
</dbReference>
<dbReference type="InterPro" id="IPR050466">
    <property type="entry name" value="Carboxylest/Gibb_receptor"/>
</dbReference>
<evidence type="ECO:0000313" key="3">
    <source>
        <dbReference type="Proteomes" id="UP001054889"/>
    </source>
</evidence>
<dbReference type="SUPFAM" id="SSF53474">
    <property type="entry name" value="alpha/beta-Hydrolases"/>
    <property type="match status" value="1"/>
</dbReference>
<organism evidence="2 3">
    <name type="scientific">Eleusine coracana subsp. coracana</name>
    <dbReference type="NCBI Taxonomy" id="191504"/>
    <lineage>
        <taxon>Eukaryota</taxon>
        <taxon>Viridiplantae</taxon>
        <taxon>Streptophyta</taxon>
        <taxon>Embryophyta</taxon>
        <taxon>Tracheophyta</taxon>
        <taxon>Spermatophyta</taxon>
        <taxon>Magnoliopsida</taxon>
        <taxon>Liliopsida</taxon>
        <taxon>Poales</taxon>
        <taxon>Poaceae</taxon>
        <taxon>PACMAD clade</taxon>
        <taxon>Chloridoideae</taxon>
        <taxon>Cynodonteae</taxon>
        <taxon>Eleusininae</taxon>
        <taxon>Eleusine</taxon>
    </lineage>
</organism>
<reference evidence="2" key="1">
    <citation type="journal article" date="2018" name="DNA Res.">
        <title>Multiple hybrid de novo genome assembly of finger millet, an orphan allotetraploid crop.</title>
        <authorList>
            <person name="Hatakeyama M."/>
            <person name="Aluri S."/>
            <person name="Balachadran M.T."/>
            <person name="Sivarajan S.R."/>
            <person name="Patrignani A."/>
            <person name="Gruter S."/>
            <person name="Poveda L."/>
            <person name="Shimizu-Inatsugi R."/>
            <person name="Baeten J."/>
            <person name="Francoijs K.J."/>
            <person name="Nataraja K.N."/>
            <person name="Reddy Y.A.N."/>
            <person name="Phadnis S."/>
            <person name="Ravikumar R.L."/>
            <person name="Schlapbach R."/>
            <person name="Sreeman S.M."/>
            <person name="Shimizu K.K."/>
        </authorList>
    </citation>
    <scope>NUCLEOTIDE SEQUENCE</scope>
</reference>
<dbReference type="PANTHER" id="PTHR23024">
    <property type="entry name" value="ARYLACETAMIDE DEACETYLASE"/>
    <property type="match status" value="1"/>
</dbReference>
<dbReference type="EMBL" id="BQKI01000001">
    <property type="protein sequence ID" value="GJM84372.1"/>
    <property type="molecule type" value="Genomic_DNA"/>
</dbReference>
<evidence type="ECO:0000313" key="2">
    <source>
        <dbReference type="EMBL" id="GJM84372.1"/>
    </source>
</evidence>
<feature type="domain" description="Alpha/beta hydrolase fold-3" evidence="1">
    <location>
        <begin position="95"/>
        <end position="149"/>
    </location>
</feature>
<keyword evidence="3" id="KW-1185">Reference proteome</keyword>
<dbReference type="AlphaFoldDB" id="A0AAV5BFZ1"/>
<accession>A0AAV5BFZ1</accession>
<dbReference type="PANTHER" id="PTHR23024:SF458">
    <property type="entry name" value="ALPHA_BETA HYDROLASE FOLD-3 DOMAIN-CONTAINING PROTEIN"/>
    <property type="match status" value="1"/>
</dbReference>
<dbReference type="Proteomes" id="UP001054889">
    <property type="component" value="Unassembled WGS sequence"/>
</dbReference>
<name>A0AAV5BFZ1_ELECO</name>
<reference evidence="2" key="2">
    <citation type="submission" date="2021-12" db="EMBL/GenBank/DDBJ databases">
        <title>Resequencing data analysis of finger millet.</title>
        <authorList>
            <person name="Hatakeyama M."/>
            <person name="Aluri S."/>
            <person name="Balachadran M.T."/>
            <person name="Sivarajan S.R."/>
            <person name="Poveda L."/>
            <person name="Shimizu-Inatsugi R."/>
            <person name="Schlapbach R."/>
            <person name="Sreeman S.M."/>
            <person name="Shimizu K.K."/>
        </authorList>
    </citation>
    <scope>NUCLEOTIDE SEQUENCE</scope>
</reference>
<proteinExistence type="predicted"/>
<dbReference type="InterPro" id="IPR029058">
    <property type="entry name" value="AB_hydrolase_fold"/>
</dbReference>
<dbReference type="InterPro" id="IPR013094">
    <property type="entry name" value="AB_hydrolase_3"/>
</dbReference>
<dbReference type="Gene3D" id="3.40.50.1820">
    <property type="entry name" value="alpha/beta hydrolase"/>
    <property type="match status" value="2"/>
</dbReference>
<comment type="caution">
    <text evidence="2">The sequence shown here is derived from an EMBL/GenBank/DDBJ whole genome shotgun (WGS) entry which is preliminary data.</text>
</comment>
<evidence type="ECO:0000259" key="1">
    <source>
        <dbReference type="Pfam" id="PF07859"/>
    </source>
</evidence>
<protein>
    <recommendedName>
        <fullName evidence="1">Alpha/beta hydrolase fold-3 domain-containing protein</fullName>
    </recommendedName>
</protein>
<gene>
    <name evidence="2" type="primary">ga00034</name>
    <name evidence="2" type="ORF">PR202_ga00034</name>
</gene>